<protein>
    <submittedName>
        <fullName evidence="1">Uncharacterized protein</fullName>
    </submittedName>
</protein>
<organism evidence="1">
    <name type="scientific">Anguilla anguilla</name>
    <name type="common">European freshwater eel</name>
    <name type="synonym">Muraena anguilla</name>
    <dbReference type="NCBI Taxonomy" id="7936"/>
    <lineage>
        <taxon>Eukaryota</taxon>
        <taxon>Metazoa</taxon>
        <taxon>Chordata</taxon>
        <taxon>Craniata</taxon>
        <taxon>Vertebrata</taxon>
        <taxon>Euteleostomi</taxon>
        <taxon>Actinopterygii</taxon>
        <taxon>Neopterygii</taxon>
        <taxon>Teleostei</taxon>
        <taxon>Anguilliformes</taxon>
        <taxon>Anguillidae</taxon>
        <taxon>Anguilla</taxon>
    </lineage>
</organism>
<reference evidence="1" key="2">
    <citation type="journal article" date="2015" name="Fish Shellfish Immunol.">
        <title>Early steps in the European eel (Anguilla anguilla)-Vibrio vulnificus interaction in the gills: Role of the RtxA13 toxin.</title>
        <authorList>
            <person name="Callol A."/>
            <person name="Pajuelo D."/>
            <person name="Ebbesson L."/>
            <person name="Teles M."/>
            <person name="MacKenzie S."/>
            <person name="Amaro C."/>
        </authorList>
    </citation>
    <scope>NUCLEOTIDE SEQUENCE</scope>
</reference>
<accession>A0A0E9VGQ9</accession>
<reference evidence="1" key="1">
    <citation type="submission" date="2014-11" db="EMBL/GenBank/DDBJ databases">
        <authorList>
            <person name="Amaro Gonzalez C."/>
        </authorList>
    </citation>
    <scope>NUCLEOTIDE SEQUENCE</scope>
</reference>
<proteinExistence type="predicted"/>
<sequence length="81" mass="8979">MTVYLYRYSNTHMHAFIPQNHSGFELSDSPRDIEKVAYLPGVIISSKNAIVLLLGQICLDNVYGATIKVTQTFVCKCGNVA</sequence>
<evidence type="ECO:0000313" key="1">
    <source>
        <dbReference type="EMBL" id="JAH77304.1"/>
    </source>
</evidence>
<dbReference type="EMBL" id="GBXM01031273">
    <property type="protein sequence ID" value="JAH77304.1"/>
    <property type="molecule type" value="Transcribed_RNA"/>
</dbReference>
<dbReference type="AlphaFoldDB" id="A0A0E9VGQ9"/>
<name>A0A0E9VGQ9_ANGAN</name>